<sequence>MKCENQDLWVLVFLCLGADYSSYFVWWAIVAFLHRLFWNQLIQMALFKIRSIIWKTWIRDDYWLRGGSDA</sequence>
<keyword evidence="1" id="KW-0812">Transmembrane</keyword>
<dbReference type="STRING" id="1385514.N782_21875"/>
<dbReference type="AlphaFoldDB" id="A0A0A2T9I5"/>
<dbReference type="EMBL" id="AVBF01000086">
    <property type="protein sequence ID" value="KGP71073.1"/>
    <property type="molecule type" value="Genomic_DNA"/>
</dbReference>
<reference evidence="2 3" key="1">
    <citation type="journal article" date="2015" name="Stand. Genomic Sci.">
        <title>High quality draft genome sequence of the moderately halophilic bacterium Pontibacillus yanchengensis Y32(T) and comparison among Pontibacillus genomes.</title>
        <authorList>
            <person name="Huang J."/>
            <person name="Qiao Z.X."/>
            <person name="Tang J.W."/>
            <person name="Wang G."/>
        </authorList>
    </citation>
    <scope>NUCLEOTIDE SEQUENCE [LARGE SCALE GENOMIC DNA]</scope>
    <source>
        <strain evidence="2 3">Y32</strain>
    </source>
</reference>
<protein>
    <submittedName>
        <fullName evidence="2">Uncharacterized protein</fullName>
    </submittedName>
</protein>
<name>A0A0A2T9I5_9BACI</name>
<evidence type="ECO:0000313" key="3">
    <source>
        <dbReference type="Proteomes" id="UP000030147"/>
    </source>
</evidence>
<proteinExistence type="predicted"/>
<dbReference type="Proteomes" id="UP000030147">
    <property type="component" value="Unassembled WGS sequence"/>
</dbReference>
<comment type="caution">
    <text evidence="2">The sequence shown here is derived from an EMBL/GenBank/DDBJ whole genome shotgun (WGS) entry which is preliminary data.</text>
</comment>
<keyword evidence="3" id="KW-1185">Reference proteome</keyword>
<accession>A0A0A2T9I5</accession>
<gene>
    <name evidence="2" type="ORF">N782_21875</name>
</gene>
<evidence type="ECO:0000256" key="1">
    <source>
        <dbReference type="SAM" id="Phobius"/>
    </source>
</evidence>
<keyword evidence="1" id="KW-0472">Membrane</keyword>
<keyword evidence="1" id="KW-1133">Transmembrane helix</keyword>
<evidence type="ECO:0000313" key="2">
    <source>
        <dbReference type="EMBL" id="KGP71073.1"/>
    </source>
</evidence>
<feature type="transmembrane region" description="Helical" evidence="1">
    <location>
        <begin position="20"/>
        <end position="38"/>
    </location>
</feature>
<organism evidence="2 3">
    <name type="scientific">Pontibacillus yanchengensis Y32</name>
    <dbReference type="NCBI Taxonomy" id="1385514"/>
    <lineage>
        <taxon>Bacteria</taxon>
        <taxon>Bacillati</taxon>
        <taxon>Bacillota</taxon>
        <taxon>Bacilli</taxon>
        <taxon>Bacillales</taxon>
        <taxon>Bacillaceae</taxon>
        <taxon>Pontibacillus</taxon>
    </lineage>
</organism>